<organism evidence="1 2">
    <name type="scientific">Reyranella soli</name>
    <dbReference type="NCBI Taxonomy" id="1230389"/>
    <lineage>
        <taxon>Bacteria</taxon>
        <taxon>Pseudomonadati</taxon>
        <taxon>Pseudomonadota</taxon>
        <taxon>Alphaproteobacteria</taxon>
        <taxon>Hyphomicrobiales</taxon>
        <taxon>Reyranellaceae</taxon>
        <taxon>Reyranella</taxon>
    </lineage>
</organism>
<sequence>MASNLAGPPSIGIATGSAASGASANGAASGSPGQGSGFGDWSWSSFVAAAQEGKAPTFQLRAVYFPRTRYKSTADCLTAAYSQNLPLDLCR</sequence>
<evidence type="ECO:0000313" key="1">
    <source>
        <dbReference type="EMBL" id="GEP60249.1"/>
    </source>
</evidence>
<dbReference type="AlphaFoldDB" id="A0A512NMV0"/>
<keyword evidence="2" id="KW-1185">Reference proteome</keyword>
<proteinExistence type="predicted"/>
<evidence type="ECO:0000313" key="2">
    <source>
        <dbReference type="Proteomes" id="UP000321058"/>
    </source>
</evidence>
<dbReference type="Proteomes" id="UP000321058">
    <property type="component" value="Unassembled WGS sequence"/>
</dbReference>
<protein>
    <submittedName>
        <fullName evidence="1">Uncharacterized protein</fullName>
    </submittedName>
</protein>
<reference evidence="1 2" key="1">
    <citation type="submission" date="2019-07" db="EMBL/GenBank/DDBJ databases">
        <title>Whole genome shotgun sequence of Reyranella soli NBRC 108950.</title>
        <authorList>
            <person name="Hosoyama A."/>
            <person name="Uohara A."/>
            <person name="Ohji S."/>
            <person name="Ichikawa N."/>
        </authorList>
    </citation>
    <scope>NUCLEOTIDE SEQUENCE [LARGE SCALE GENOMIC DNA]</scope>
    <source>
        <strain evidence="1 2">NBRC 108950</strain>
    </source>
</reference>
<gene>
    <name evidence="1" type="ORF">RSO01_74150</name>
</gene>
<comment type="caution">
    <text evidence="1">The sequence shown here is derived from an EMBL/GenBank/DDBJ whole genome shotgun (WGS) entry which is preliminary data.</text>
</comment>
<accession>A0A512NMV0</accession>
<name>A0A512NMV0_9HYPH</name>
<dbReference type="EMBL" id="BKAJ01000155">
    <property type="protein sequence ID" value="GEP60249.1"/>
    <property type="molecule type" value="Genomic_DNA"/>
</dbReference>